<dbReference type="Proteomes" id="UP000195667">
    <property type="component" value="Unassembled WGS sequence"/>
</dbReference>
<proteinExistence type="predicted"/>
<accession>A0A1R4HBI8</accession>
<keyword evidence="2" id="KW-1185">Reference proteome</keyword>
<dbReference type="AlphaFoldDB" id="A0A1R4HBI8"/>
<evidence type="ECO:0000313" key="1">
    <source>
        <dbReference type="EMBL" id="SJM93536.1"/>
    </source>
</evidence>
<gene>
    <name evidence="1" type="ORF">CRENPOLYSF1_440014</name>
</gene>
<evidence type="ECO:0000313" key="2">
    <source>
        <dbReference type="Proteomes" id="UP000195667"/>
    </source>
</evidence>
<name>A0A1R4HBI8_9GAMM</name>
<dbReference type="InterPro" id="IPR038573">
    <property type="entry name" value="BrnT_sf"/>
</dbReference>
<dbReference type="Pfam" id="PF04365">
    <property type="entry name" value="BrnT_toxin"/>
    <property type="match status" value="1"/>
</dbReference>
<protein>
    <recommendedName>
        <fullName evidence="3">BrnT family toxin</fullName>
    </recommendedName>
</protein>
<dbReference type="InterPro" id="IPR007460">
    <property type="entry name" value="BrnT_toxin"/>
</dbReference>
<dbReference type="Gene3D" id="3.10.450.530">
    <property type="entry name" value="Ribonuclease toxin, BrnT, of type II toxin-antitoxin system"/>
    <property type="match status" value="1"/>
</dbReference>
<reference evidence="2" key="1">
    <citation type="submission" date="2017-02" db="EMBL/GenBank/DDBJ databases">
        <authorList>
            <person name="Daims H."/>
        </authorList>
    </citation>
    <scope>NUCLEOTIDE SEQUENCE [LARGE SCALE GENOMIC DNA]</scope>
</reference>
<dbReference type="EMBL" id="FUKI01000120">
    <property type="protein sequence ID" value="SJM93536.1"/>
    <property type="molecule type" value="Genomic_DNA"/>
</dbReference>
<sequence length="111" mass="13393">MAFLFKRIYNNRMAKKYTWHEIKREANINKHKLDFIDACLVLESPFRMDMSTERNGENRQQSFAYVFDVLMVLTVVYLPLETPHIISFRPAKRSEREAYHDWLENDYDNNG</sequence>
<organism evidence="1 2">
    <name type="scientific">Crenothrix polyspora</name>
    <dbReference type="NCBI Taxonomy" id="360316"/>
    <lineage>
        <taxon>Bacteria</taxon>
        <taxon>Pseudomonadati</taxon>
        <taxon>Pseudomonadota</taxon>
        <taxon>Gammaproteobacteria</taxon>
        <taxon>Methylococcales</taxon>
        <taxon>Crenotrichaceae</taxon>
        <taxon>Crenothrix</taxon>
    </lineage>
</organism>
<evidence type="ECO:0008006" key="3">
    <source>
        <dbReference type="Google" id="ProtNLM"/>
    </source>
</evidence>